<gene>
    <name evidence="2" type="ORF">G2W53_026485</name>
</gene>
<dbReference type="EMBL" id="JAAIUW010000008">
    <property type="protein sequence ID" value="KAF7821030.1"/>
    <property type="molecule type" value="Genomic_DNA"/>
</dbReference>
<organism evidence="2 3">
    <name type="scientific">Senna tora</name>
    <dbReference type="NCBI Taxonomy" id="362788"/>
    <lineage>
        <taxon>Eukaryota</taxon>
        <taxon>Viridiplantae</taxon>
        <taxon>Streptophyta</taxon>
        <taxon>Embryophyta</taxon>
        <taxon>Tracheophyta</taxon>
        <taxon>Spermatophyta</taxon>
        <taxon>Magnoliopsida</taxon>
        <taxon>eudicotyledons</taxon>
        <taxon>Gunneridae</taxon>
        <taxon>Pentapetalae</taxon>
        <taxon>rosids</taxon>
        <taxon>fabids</taxon>
        <taxon>Fabales</taxon>
        <taxon>Fabaceae</taxon>
        <taxon>Caesalpinioideae</taxon>
        <taxon>Cassia clade</taxon>
        <taxon>Senna</taxon>
    </lineage>
</organism>
<dbReference type="Proteomes" id="UP000634136">
    <property type="component" value="Unassembled WGS sequence"/>
</dbReference>
<reference evidence="2" key="1">
    <citation type="submission" date="2020-09" db="EMBL/GenBank/DDBJ databases">
        <title>Genome-Enabled Discovery of Anthraquinone Biosynthesis in Senna tora.</title>
        <authorList>
            <person name="Kang S.-H."/>
            <person name="Pandey R.P."/>
            <person name="Lee C.-M."/>
            <person name="Sim J.-S."/>
            <person name="Jeong J.-T."/>
            <person name="Choi B.-S."/>
            <person name="Jung M."/>
            <person name="Ginzburg D."/>
            <person name="Zhao K."/>
            <person name="Won S.Y."/>
            <person name="Oh T.-J."/>
            <person name="Yu Y."/>
            <person name="Kim N.-H."/>
            <person name="Lee O.R."/>
            <person name="Lee T.-H."/>
            <person name="Bashyal P."/>
            <person name="Kim T.-S."/>
            <person name="Lee W.-H."/>
            <person name="Kawkins C."/>
            <person name="Kim C.-K."/>
            <person name="Kim J.S."/>
            <person name="Ahn B.O."/>
            <person name="Rhee S.Y."/>
            <person name="Sohng J.K."/>
        </authorList>
    </citation>
    <scope>NUCLEOTIDE SEQUENCE</scope>
    <source>
        <tissue evidence="2">Leaf</tissue>
    </source>
</reference>
<evidence type="ECO:0000313" key="3">
    <source>
        <dbReference type="Proteomes" id="UP000634136"/>
    </source>
</evidence>
<comment type="caution">
    <text evidence="2">The sequence shown here is derived from an EMBL/GenBank/DDBJ whole genome shotgun (WGS) entry which is preliminary data.</text>
</comment>
<accession>A0A834WF50</accession>
<sequence>MAIPTEGSPSARPRNALRHD</sequence>
<proteinExistence type="predicted"/>
<feature type="region of interest" description="Disordered" evidence="1">
    <location>
        <begin position="1"/>
        <end position="20"/>
    </location>
</feature>
<evidence type="ECO:0000256" key="1">
    <source>
        <dbReference type="SAM" id="MobiDB-lite"/>
    </source>
</evidence>
<keyword evidence="3" id="KW-1185">Reference proteome</keyword>
<dbReference type="AlphaFoldDB" id="A0A834WF50"/>
<evidence type="ECO:0000313" key="2">
    <source>
        <dbReference type="EMBL" id="KAF7821030.1"/>
    </source>
</evidence>
<name>A0A834WF50_9FABA</name>
<protein>
    <submittedName>
        <fullName evidence="2">Uncharacterized protein</fullName>
    </submittedName>
</protein>